<accession>A0ABW4J260</accession>
<organism evidence="1 2">
    <name type="scientific">Streptomyces caeni</name>
    <dbReference type="NCBI Taxonomy" id="2307231"/>
    <lineage>
        <taxon>Bacteria</taxon>
        <taxon>Bacillati</taxon>
        <taxon>Actinomycetota</taxon>
        <taxon>Actinomycetes</taxon>
        <taxon>Kitasatosporales</taxon>
        <taxon>Streptomycetaceae</taxon>
        <taxon>Streptomyces</taxon>
    </lineage>
</organism>
<comment type="caution">
    <text evidence="1">The sequence shown here is derived from an EMBL/GenBank/DDBJ whole genome shotgun (WGS) entry which is preliminary data.</text>
</comment>
<feature type="non-terminal residue" evidence="1">
    <location>
        <position position="249"/>
    </location>
</feature>
<evidence type="ECO:0000313" key="1">
    <source>
        <dbReference type="EMBL" id="MFD1663689.1"/>
    </source>
</evidence>
<proteinExistence type="predicted"/>
<protein>
    <submittedName>
        <fullName evidence="1">IS1182 family transposase</fullName>
    </submittedName>
</protein>
<dbReference type="EMBL" id="JBHUDX010000164">
    <property type="protein sequence ID" value="MFD1663689.1"/>
    <property type="molecule type" value="Genomic_DNA"/>
</dbReference>
<evidence type="ECO:0000313" key="2">
    <source>
        <dbReference type="Proteomes" id="UP001597261"/>
    </source>
</evidence>
<name>A0ABW4J260_9ACTN</name>
<reference evidence="2" key="1">
    <citation type="journal article" date="2019" name="Int. J. Syst. Evol. Microbiol.">
        <title>The Global Catalogue of Microorganisms (GCM) 10K type strain sequencing project: providing services to taxonomists for standard genome sequencing and annotation.</title>
        <authorList>
            <consortium name="The Broad Institute Genomics Platform"/>
            <consortium name="The Broad Institute Genome Sequencing Center for Infectious Disease"/>
            <person name="Wu L."/>
            <person name="Ma J."/>
        </authorList>
    </citation>
    <scope>NUCLEOTIDE SEQUENCE [LARGE SCALE GENOMIC DNA]</scope>
    <source>
        <strain evidence="2">CGMCC 1.12470</strain>
    </source>
</reference>
<gene>
    <name evidence="1" type="ORF">ACFSL4_37405</name>
</gene>
<sequence length="249" mass="28065">MPEFRARLAQSGSAERLVFEAVLSKLAAAGWARPGGRQRTDSTHMLAAVRTLQRLELVGEAVRAALEAIAASFPNWLLSWAPGDWFTRYGPRVDAYRLPREEHERTTLALIFGHDGFQLLEQAWTASTPATIRALPAVQALRRIWIQQFYRAEGQLWWRDAKEHGRPPAALALVSPYDTDARYRVKRSQGWTGYTAQLSENCDEDRPHLITYVGTGPATEDDVETTPRVHDTLEQRGLLPAEHFADTAY</sequence>
<keyword evidence="2" id="KW-1185">Reference proteome</keyword>
<dbReference type="Proteomes" id="UP001597261">
    <property type="component" value="Unassembled WGS sequence"/>
</dbReference>